<feature type="transmembrane region" description="Helical" evidence="1">
    <location>
        <begin position="177"/>
        <end position="194"/>
    </location>
</feature>
<dbReference type="AlphaFoldDB" id="A0A848C774"/>
<keyword evidence="1" id="KW-1133">Transmembrane helix</keyword>
<feature type="transmembrane region" description="Helical" evidence="1">
    <location>
        <begin position="206"/>
        <end position="225"/>
    </location>
</feature>
<name>A0A848C774_9LACO</name>
<evidence type="ECO:0000259" key="2">
    <source>
        <dbReference type="Pfam" id="PF01757"/>
    </source>
</evidence>
<keyword evidence="3" id="KW-0808">Transferase</keyword>
<keyword evidence="1" id="KW-0812">Transmembrane</keyword>
<comment type="caution">
    <text evidence="3">The sequence shown here is derived from an EMBL/GenBank/DDBJ whole genome shotgun (WGS) entry which is preliminary data.</text>
</comment>
<organism evidence="3 4">
    <name type="scientific">Ligilactobacillus agilis</name>
    <dbReference type="NCBI Taxonomy" id="1601"/>
    <lineage>
        <taxon>Bacteria</taxon>
        <taxon>Bacillati</taxon>
        <taxon>Bacillota</taxon>
        <taxon>Bacilli</taxon>
        <taxon>Lactobacillales</taxon>
        <taxon>Lactobacillaceae</taxon>
        <taxon>Ligilactobacillus</taxon>
    </lineage>
</organism>
<feature type="transmembrane region" description="Helical" evidence="1">
    <location>
        <begin position="90"/>
        <end position="113"/>
    </location>
</feature>
<gene>
    <name evidence="3" type="ORF">HF863_07380</name>
</gene>
<feature type="transmembrane region" description="Helical" evidence="1">
    <location>
        <begin position="153"/>
        <end position="171"/>
    </location>
</feature>
<dbReference type="Pfam" id="PF01757">
    <property type="entry name" value="Acyl_transf_3"/>
    <property type="match status" value="1"/>
</dbReference>
<dbReference type="EMBL" id="JABAFP010000028">
    <property type="protein sequence ID" value="NME42581.1"/>
    <property type="molecule type" value="Genomic_DNA"/>
</dbReference>
<feature type="transmembrane region" description="Helical" evidence="1">
    <location>
        <begin position="303"/>
        <end position="322"/>
    </location>
</feature>
<evidence type="ECO:0000256" key="1">
    <source>
        <dbReference type="SAM" id="Phobius"/>
    </source>
</evidence>
<evidence type="ECO:0000313" key="3">
    <source>
        <dbReference type="EMBL" id="NME42581.1"/>
    </source>
</evidence>
<proteinExistence type="predicted"/>
<dbReference type="GO" id="GO:0016747">
    <property type="term" value="F:acyltransferase activity, transferring groups other than amino-acyl groups"/>
    <property type="evidence" value="ECO:0007669"/>
    <property type="project" value="InterPro"/>
</dbReference>
<feature type="transmembrane region" description="Helical" evidence="1">
    <location>
        <begin position="264"/>
        <end position="283"/>
    </location>
</feature>
<dbReference type="InterPro" id="IPR002656">
    <property type="entry name" value="Acyl_transf_3_dom"/>
</dbReference>
<dbReference type="RefSeq" id="WP_170091801.1">
    <property type="nucleotide sequence ID" value="NZ_JABAFP010000028.1"/>
</dbReference>
<feature type="domain" description="Acyltransferase 3" evidence="2">
    <location>
        <begin position="9"/>
        <end position="319"/>
    </location>
</feature>
<evidence type="ECO:0000313" key="4">
    <source>
        <dbReference type="Proteomes" id="UP000563853"/>
    </source>
</evidence>
<feature type="transmembrane region" description="Helical" evidence="1">
    <location>
        <begin position="125"/>
        <end position="141"/>
    </location>
</feature>
<accession>A0A848C774</accession>
<keyword evidence="1" id="KW-0472">Membrane</keyword>
<reference evidence="3 4" key="1">
    <citation type="submission" date="2020-04" db="EMBL/GenBank/DDBJ databases">
        <authorList>
            <person name="Hitch T.C.A."/>
            <person name="Wylensek D."/>
            <person name="Clavel T."/>
        </authorList>
    </citation>
    <scope>NUCLEOTIDE SEQUENCE [LARGE SCALE GENOMIC DNA]</scope>
    <source>
        <strain evidence="3 4">WCA-389-WT-5H1</strain>
    </source>
</reference>
<dbReference type="Proteomes" id="UP000563853">
    <property type="component" value="Unassembled WGS sequence"/>
</dbReference>
<keyword evidence="3" id="KW-0012">Acyltransferase</keyword>
<protein>
    <submittedName>
        <fullName evidence="3">Acyltransferase</fullName>
    </submittedName>
</protein>
<sequence>MSKRIGRNSSLELLRIISMLFIVMNHYSGEEPWNMKGASLVDVISYQFYKPLGQVGVDIFVLITGYFLASKVDSSYATSIKRASKIWLEVWFYSVVVFLIGSFYYANFSIVNMVKGFLPVLFNNYWFPTSYIILVLLVPFINKILEKISKRDYLILLIITIFCSEIMPIIGNTIFSLDKGFGDILAVYLVGGYIRKYGVAIRKLNLVLVVIVSYLLMLASILTLWHVIGYEGNVTRFTYGILPFIMAVAIFLVFIELPSFTNKTINWIASSVFATYLITENIYADKFIWTELFNTTSYTNPLLIVSFGLLIAMVLVIITVFIDKFRIILFNYLKLETRMYKIIDRFII</sequence>
<feature type="transmembrane region" description="Helical" evidence="1">
    <location>
        <begin position="237"/>
        <end position="257"/>
    </location>
</feature>